<sequence length="200" mass="20998">MAQMLKFTTNWTGFVGAPGYTNMYVRDFSGTGEVTQAEADSFTTRLDAFWDAIAPLLPPVASVLVDPSVEVIEDSTGTLEGFMTVAADPTRIGGASANYAAPVGAVINWYTNVVRNGRRLKGKTFLVPLAASAYEANGTIAATPLTTIRTAANTLVTALGDGRLGVWGRPTTSGGSDGIWGFAEQSVVPDMAAILSSRRD</sequence>
<name>A0A0H5Q3A7_9ZZZZ</name>
<proteinExistence type="predicted"/>
<dbReference type="AlphaFoldDB" id="A0A0H5Q3A7"/>
<reference evidence="1" key="2">
    <citation type="submission" date="2015-07" db="EMBL/GenBank/DDBJ databases">
        <title>Plasmids, circular viruses and viroids from rat gut.</title>
        <authorList>
            <person name="Jorgensen T.J."/>
            <person name="Hansen M.A."/>
            <person name="Xu Z."/>
            <person name="Tabak M.A."/>
            <person name="Sorensen S.J."/>
            <person name="Hansen L.H."/>
        </authorList>
    </citation>
    <scope>NUCLEOTIDE SEQUENCE</scope>
    <source>
        <strain evidence="1">RGFK1136</strain>
    </source>
</reference>
<reference evidence="1" key="1">
    <citation type="submission" date="2015-06" db="EMBL/GenBank/DDBJ databases">
        <authorList>
            <person name="Joergensen T."/>
        </authorList>
    </citation>
    <scope>NUCLEOTIDE SEQUENCE</scope>
    <source>
        <strain evidence="1">RGFK1136</strain>
    </source>
</reference>
<organism evidence="1">
    <name type="scientific">uncultured prokaryote</name>
    <dbReference type="NCBI Taxonomy" id="198431"/>
    <lineage>
        <taxon>unclassified sequences</taxon>
        <taxon>environmental samples</taxon>
    </lineage>
</organism>
<evidence type="ECO:0000313" key="1">
    <source>
        <dbReference type="EMBL" id="CRY96546.1"/>
    </source>
</evidence>
<dbReference type="EMBL" id="LN853716">
    <property type="protein sequence ID" value="CRY96546.1"/>
    <property type="molecule type" value="Genomic_DNA"/>
</dbReference>
<protein>
    <submittedName>
        <fullName evidence="1">Uncharacterized protein</fullName>
    </submittedName>
</protein>
<accession>A0A0H5Q3A7</accession>